<evidence type="ECO:0000313" key="2">
    <source>
        <dbReference type="Proteomes" id="UP001186974"/>
    </source>
</evidence>
<comment type="caution">
    <text evidence="1">The sequence shown here is derived from an EMBL/GenBank/DDBJ whole genome shotgun (WGS) entry which is preliminary data.</text>
</comment>
<proteinExistence type="predicted"/>
<reference evidence="1" key="1">
    <citation type="submission" date="2024-09" db="EMBL/GenBank/DDBJ databases">
        <title>Black Yeasts Isolated from many extreme environments.</title>
        <authorList>
            <person name="Coleine C."/>
            <person name="Stajich J.E."/>
            <person name="Selbmann L."/>
        </authorList>
    </citation>
    <scope>NUCLEOTIDE SEQUENCE</scope>
    <source>
        <strain evidence="1">CCFEE 5737</strain>
    </source>
</reference>
<accession>A0ACC3DHV9</accession>
<sequence length="89" mass="10358">LNRRIEDKLTELGGFKWLYSQTFYSEQQFWQLYDRPAYEALRTKYGATGLPDAWTKVKTDEDGEERVAQSWKSRWPIGGLIGVKKALLG</sequence>
<organism evidence="1 2">
    <name type="scientific">Coniosporium uncinatum</name>
    <dbReference type="NCBI Taxonomy" id="93489"/>
    <lineage>
        <taxon>Eukaryota</taxon>
        <taxon>Fungi</taxon>
        <taxon>Dikarya</taxon>
        <taxon>Ascomycota</taxon>
        <taxon>Pezizomycotina</taxon>
        <taxon>Dothideomycetes</taxon>
        <taxon>Dothideomycetes incertae sedis</taxon>
        <taxon>Coniosporium</taxon>
    </lineage>
</organism>
<keyword evidence="2" id="KW-1185">Reference proteome</keyword>
<dbReference type="Proteomes" id="UP001186974">
    <property type="component" value="Unassembled WGS sequence"/>
</dbReference>
<dbReference type="EMBL" id="JAWDJW010004152">
    <property type="protein sequence ID" value="KAK3076279.1"/>
    <property type="molecule type" value="Genomic_DNA"/>
</dbReference>
<feature type="non-terminal residue" evidence="1">
    <location>
        <position position="1"/>
    </location>
</feature>
<feature type="non-terminal residue" evidence="1">
    <location>
        <position position="89"/>
    </location>
</feature>
<protein>
    <submittedName>
        <fullName evidence="1">Uncharacterized protein</fullName>
    </submittedName>
</protein>
<gene>
    <name evidence="1" type="ORF">LTS18_013438</name>
</gene>
<evidence type="ECO:0000313" key="1">
    <source>
        <dbReference type="EMBL" id="KAK3076279.1"/>
    </source>
</evidence>
<name>A0ACC3DHV9_9PEZI</name>